<dbReference type="InterPro" id="IPR049551">
    <property type="entry name" value="PKS_DH_C"/>
</dbReference>
<dbReference type="SMART" id="SM00826">
    <property type="entry name" value="PKS_DH"/>
    <property type="match status" value="1"/>
</dbReference>
<dbReference type="GO" id="GO:1901336">
    <property type="term" value="P:lactone biosynthetic process"/>
    <property type="evidence" value="ECO:0007669"/>
    <property type="project" value="UniProtKB-ARBA"/>
</dbReference>
<dbReference type="GO" id="GO:0044550">
    <property type="term" value="P:secondary metabolite biosynthetic process"/>
    <property type="evidence" value="ECO:0007669"/>
    <property type="project" value="TreeGrafter"/>
</dbReference>
<dbReference type="InterPro" id="IPR016035">
    <property type="entry name" value="Acyl_Trfase/lysoPLipase"/>
</dbReference>
<dbReference type="InterPro" id="IPR009081">
    <property type="entry name" value="PP-bd_ACP"/>
</dbReference>
<dbReference type="Pfam" id="PF08242">
    <property type="entry name" value="Methyltransf_12"/>
    <property type="match status" value="1"/>
</dbReference>
<dbReference type="EMBL" id="LCWV01000003">
    <property type="protein sequence ID" value="PWI74782.1"/>
    <property type="molecule type" value="Genomic_DNA"/>
</dbReference>
<keyword evidence="7" id="KW-0511">Multifunctional enzyme</keyword>
<dbReference type="InterPro" id="IPR050091">
    <property type="entry name" value="PKS_NRPS_Biosynth_Enz"/>
</dbReference>
<reference evidence="14 15" key="1">
    <citation type="journal article" date="2016" name="Front. Microbiol.">
        <title>Genome and transcriptome sequences reveal the specific parasitism of the nematophagous Purpureocillium lilacinum 36-1.</title>
        <authorList>
            <person name="Xie J."/>
            <person name="Li S."/>
            <person name="Mo C."/>
            <person name="Xiao X."/>
            <person name="Peng D."/>
            <person name="Wang G."/>
            <person name="Xiao Y."/>
        </authorList>
    </citation>
    <scope>NUCLEOTIDE SEQUENCE [LARGE SCALE GENOMIC DNA]</scope>
    <source>
        <strain evidence="14 15">36-1</strain>
    </source>
</reference>
<dbReference type="Proteomes" id="UP000245956">
    <property type="component" value="Unassembled WGS sequence"/>
</dbReference>
<dbReference type="Pfam" id="PF23297">
    <property type="entry name" value="ACP_SdgA_C"/>
    <property type="match status" value="1"/>
</dbReference>
<proteinExistence type="inferred from homology"/>
<dbReference type="InterPro" id="IPR020806">
    <property type="entry name" value="PKS_PP-bd"/>
</dbReference>
<keyword evidence="4" id="KW-0808">Transferase</keyword>
<dbReference type="Pfam" id="PF08659">
    <property type="entry name" value="KR"/>
    <property type="match status" value="1"/>
</dbReference>
<dbReference type="Pfam" id="PF02801">
    <property type="entry name" value="Ketoacyl-synt_C"/>
    <property type="match status" value="1"/>
</dbReference>
<dbReference type="CDD" id="cd02440">
    <property type="entry name" value="AdoMet_MTases"/>
    <property type="match status" value="1"/>
</dbReference>
<dbReference type="PROSITE" id="PS52004">
    <property type="entry name" value="KS3_2"/>
    <property type="match status" value="1"/>
</dbReference>
<dbReference type="PROSITE" id="PS01162">
    <property type="entry name" value="QOR_ZETA_CRYSTAL"/>
    <property type="match status" value="1"/>
</dbReference>
<dbReference type="Pfam" id="PF16197">
    <property type="entry name" value="KAsynt_C_assoc"/>
    <property type="match status" value="1"/>
</dbReference>
<evidence type="ECO:0000313" key="14">
    <source>
        <dbReference type="EMBL" id="PWI74782.1"/>
    </source>
</evidence>
<keyword evidence="3" id="KW-0597">Phosphoprotein</keyword>
<dbReference type="Gene3D" id="3.10.129.110">
    <property type="entry name" value="Polyketide synthase dehydratase"/>
    <property type="match status" value="1"/>
</dbReference>
<dbReference type="InterPro" id="IPR049900">
    <property type="entry name" value="PKS_mFAS_DH"/>
</dbReference>
<feature type="domain" description="Carrier" evidence="11">
    <location>
        <begin position="2452"/>
        <end position="2529"/>
    </location>
</feature>
<evidence type="ECO:0000256" key="2">
    <source>
        <dbReference type="ARBA" id="ARBA00022450"/>
    </source>
</evidence>
<dbReference type="Pfam" id="PF00698">
    <property type="entry name" value="Acyl_transf_1"/>
    <property type="match status" value="1"/>
</dbReference>
<dbReference type="SMART" id="SM00822">
    <property type="entry name" value="PKS_KR"/>
    <property type="match status" value="1"/>
</dbReference>
<dbReference type="InterPro" id="IPR042104">
    <property type="entry name" value="PKS_dehydratase_sf"/>
</dbReference>
<keyword evidence="8" id="KW-0012">Acyltransferase</keyword>
<dbReference type="SMART" id="SM00823">
    <property type="entry name" value="PKS_PP"/>
    <property type="match status" value="1"/>
</dbReference>
<dbReference type="CDD" id="cd05195">
    <property type="entry name" value="enoyl_red"/>
    <property type="match status" value="1"/>
</dbReference>
<dbReference type="InterPro" id="IPR002328">
    <property type="entry name" value="ADH_Zn_CS"/>
</dbReference>
<keyword evidence="6" id="KW-0560">Oxidoreductase</keyword>
<evidence type="ECO:0000259" key="12">
    <source>
        <dbReference type="PROSITE" id="PS52004"/>
    </source>
</evidence>
<dbReference type="Pfam" id="PF14765">
    <property type="entry name" value="PS-DH"/>
    <property type="match status" value="1"/>
</dbReference>
<evidence type="ECO:0000256" key="4">
    <source>
        <dbReference type="ARBA" id="ARBA00022679"/>
    </source>
</evidence>
<dbReference type="GO" id="GO:0006633">
    <property type="term" value="P:fatty acid biosynthetic process"/>
    <property type="evidence" value="ECO:0007669"/>
    <property type="project" value="TreeGrafter"/>
</dbReference>
<dbReference type="Pfam" id="PF21089">
    <property type="entry name" value="PKS_DH_N"/>
    <property type="match status" value="1"/>
</dbReference>
<comment type="cofactor">
    <cofactor evidence="10">
        <name>Zn(2+)</name>
        <dbReference type="ChEBI" id="CHEBI:29105"/>
    </cofactor>
</comment>
<dbReference type="Pfam" id="PF00109">
    <property type="entry name" value="ketoacyl-synt"/>
    <property type="match status" value="1"/>
</dbReference>
<dbReference type="InterPro" id="IPR029063">
    <property type="entry name" value="SAM-dependent_MTases_sf"/>
</dbReference>
<evidence type="ECO:0000256" key="8">
    <source>
        <dbReference type="ARBA" id="ARBA00023315"/>
    </source>
</evidence>
<dbReference type="InterPro" id="IPR032821">
    <property type="entry name" value="PKS_assoc"/>
</dbReference>
<accession>A0A2U3EJY2</accession>
<evidence type="ECO:0000259" key="11">
    <source>
        <dbReference type="PROSITE" id="PS50075"/>
    </source>
</evidence>
<keyword evidence="5" id="KW-0521">NADP</keyword>
<evidence type="ECO:0000256" key="3">
    <source>
        <dbReference type="ARBA" id="ARBA00022553"/>
    </source>
</evidence>
<dbReference type="InterPro" id="IPR013149">
    <property type="entry name" value="ADH-like_C"/>
</dbReference>
<dbReference type="Gene3D" id="3.40.47.10">
    <property type="match status" value="1"/>
</dbReference>
<dbReference type="GO" id="GO:0008270">
    <property type="term" value="F:zinc ion binding"/>
    <property type="evidence" value="ECO:0007669"/>
    <property type="project" value="InterPro"/>
</dbReference>
<dbReference type="Gene3D" id="3.40.50.720">
    <property type="entry name" value="NAD(P)-binding Rossmann-like Domain"/>
    <property type="match status" value="1"/>
</dbReference>
<dbReference type="GO" id="GO:0016491">
    <property type="term" value="F:oxidoreductase activity"/>
    <property type="evidence" value="ECO:0007669"/>
    <property type="project" value="UniProtKB-KW"/>
</dbReference>
<name>A0A2U3EJY2_PURLI</name>
<gene>
    <name evidence="14" type="ORF">PCL_08096</name>
</gene>
<dbReference type="InterPro" id="IPR001227">
    <property type="entry name" value="Ac_transferase_dom_sf"/>
</dbReference>
<dbReference type="InterPro" id="IPR016039">
    <property type="entry name" value="Thiolase-like"/>
</dbReference>
<dbReference type="SUPFAM" id="SSF53335">
    <property type="entry name" value="S-adenosyl-L-methionine-dependent methyltransferases"/>
    <property type="match status" value="1"/>
</dbReference>
<dbReference type="GO" id="GO:0031177">
    <property type="term" value="F:phosphopantetheine binding"/>
    <property type="evidence" value="ECO:0007669"/>
    <property type="project" value="InterPro"/>
</dbReference>
<dbReference type="InterPro" id="IPR049552">
    <property type="entry name" value="PKS_DH_N"/>
</dbReference>
<evidence type="ECO:0000313" key="15">
    <source>
        <dbReference type="Proteomes" id="UP000245956"/>
    </source>
</evidence>
<dbReference type="InterPro" id="IPR014043">
    <property type="entry name" value="Acyl_transferase_dom"/>
</dbReference>
<dbReference type="Gene3D" id="3.40.366.10">
    <property type="entry name" value="Malonyl-Coenzyme A Acyl Carrier Protein, domain 2"/>
    <property type="match status" value="1"/>
</dbReference>
<dbReference type="InterPro" id="IPR013968">
    <property type="entry name" value="PKS_KR"/>
</dbReference>
<dbReference type="InterPro" id="IPR057326">
    <property type="entry name" value="KR_dom"/>
</dbReference>
<keyword evidence="2" id="KW-0596">Phosphopantetheine</keyword>
<dbReference type="PROSITE" id="PS50075">
    <property type="entry name" value="CARRIER"/>
    <property type="match status" value="1"/>
</dbReference>
<comment type="similarity">
    <text evidence="10">Belongs to the zinc-containing alcohol dehydrogenase family.</text>
</comment>
<dbReference type="Pfam" id="PF00107">
    <property type="entry name" value="ADH_zinc_N"/>
    <property type="match status" value="1"/>
</dbReference>
<dbReference type="SUPFAM" id="SSF53901">
    <property type="entry name" value="Thiolase-like"/>
    <property type="match status" value="1"/>
</dbReference>
<dbReference type="InterPro" id="IPR014030">
    <property type="entry name" value="Ketoacyl_synth_N"/>
</dbReference>
<evidence type="ECO:0000256" key="7">
    <source>
        <dbReference type="ARBA" id="ARBA00023268"/>
    </source>
</evidence>
<dbReference type="Pfam" id="PF08240">
    <property type="entry name" value="ADH_N"/>
    <property type="match status" value="1"/>
</dbReference>
<dbReference type="SMART" id="SM00829">
    <property type="entry name" value="PKS_ER"/>
    <property type="match status" value="1"/>
</dbReference>
<evidence type="ECO:0000256" key="1">
    <source>
        <dbReference type="ARBA" id="ARBA00005179"/>
    </source>
</evidence>
<dbReference type="SMART" id="SM00827">
    <property type="entry name" value="PKS_AT"/>
    <property type="match status" value="1"/>
</dbReference>
<dbReference type="InterPro" id="IPR016036">
    <property type="entry name" value="Malonyl_transacylase_ACP-bd"/>
</dbReference>
<dbReference type="PANTHER" id="PTHR43775">
    <property type="entry name" value="FATTY ACID SYNTHASE"/>
    <property type="match status" value="1"/>
</dbReference>
<protein>
    <submittedName>
        <fullName evidence="14">Putative polyketide synthase protein</fullName>
    </submittedName>
</protein>
<feature type="region of interest" description="C-terminal hotdog fold" evidence="9">
    <location>
        <begin position="1072"/>
        <end position="1229"/>
    </location>
</feature>
<feature type="domain" description="Ketosynthase family 3 (KS3)" evidence="12">
    <location>
        <begin position="3"/>
        <end position="417"/>
    </location>
</feature>
<dbReference type="InterPro" id="IPR011032">
    <property type="entry name" value="GroES-like_sf"/>
</dbReference>
<dbReference type="GO" id="GO:0004312">
    <property type="term" value="F:fatty acid synthase activity"/>
    <property type="evidence" value="ECO:0007669"/>
    <property type="project" value="TreeGrafter"/>
</dbReference>
<evidence type="ECO:0000256" key="10">
    <source>
        <dbReference type="RuleBase" id="RU361277"/>
    </source>
</evidence>
<dbReference type="InterPro" id="IPR020807">
    <property type="entry name" value="PKS_DH"/>
</dbReference>
<evidence type="ECO:0000259" key="13">
    <source>
        <dbReference type="PROSITE" id="PS52019"/>
    </source>
</evidence>
<dbReference type="InterPro" id="IPR036736">
    <property type="entry name" value="ACP-like_sf"/>
</dbReference>
<dbReference type="Gene3D" id="3.30.70.3290">
    <property type="match status" value="1"/>
</dbReference>
<sequence>MAPADIAIVGIACRFAGDAKSPEAFHEMLQRGKDAWSKVPPSRFNAEDLHHPSRDRSGTIVCNGGYFIDQDVSRWDAPFFSCSAAEARAFDPQQRLLLEVAYESLENAGMPIERMAGSDAACFVGGFSEDYKNIVSRDIHLVPQYAKTGNALSMLSNRISWFFSMAALHLACETIRSESNPSRCALVGGANLILDPDDTCALNALGFLSPDGRCFSFDSRANGYARGEGIGMIVLKHIDDALRDGDPIRAVIRGTGLNSDGRAYYQTAGIVLPNGEAQERLILNTYQVAGLSPSDTQYVELHGTGTKVGDPAEVGAVARTIAAGRSETLYCGSVKSRIGHTEGAAGIAAIIKCVLCLEKGVITPNLNFVKANPRLRLESSGIAIPTSTIPWPDCEVRRCSINNFGFGGTNAHAILDDAHNYLRVRGKLAPSSTPARENHQLFVLSAPEQDAIPRQRRVHADYAKSRCGDDRLARLANTLSERRSVFQWRHAVVASSVENLVAQWRDDSVRPVKADACPNVAFIFTGQGAQWYAMGRELVSFDVFASSVRESAACLTELGCPWDAWAELMAPESGSKVNKAEYSQPLCLVLQIALVDLAEQWGVKPFAVVGHSSGEIAAAYAAGALSRKDCLKVAYHRGIASNLAKARNPNGSMMAVGLPAAEVETYLARTGGAVVLACINSPESVTLAGDRSALEGLESIFKDEKKFCRLLQVENAYHSPQMYSVSDEYLESISDISPKGDSSVMFYSTVHGRQISTSRLTADYWADNMCSTVRFVDALDDMMYASTVEMQRQTKSKTPSLFLEIGPHAALAGPIKQFKAARGSLEHLAYHSLLVRAQDAVATAVSAAGSLWTKGVPVKLSKVNNAGMSAEVLVDLPSYQWKRSTSYWHESRQSRNHRSPQFPKHDLIGTRLDSYNPLEPVWKNHLRIADLPWLQDHQIHGDVVFPAAGMICSVIEAAQQTVDAEESGDEILGFELRELSVSKALVIPNNETGAEIYVSLRRRKVGMGSSAGPWYEFSYYSCQEGDVFVEHAAGLLQIQRPKEVTEVDGGREAKEEILTYRRRWDNKRAMCEKAVSRSSHFEFCEDQGLSFGKSFQGLTRARQNGLTVAFETKIADTRACMPEFRESDYVIHPTTLDSMLQAMLIAIPRMDNIEKQVWVPTGAASIRISSDKSRTYGTALHGVVEASHTGVREMTGSFLVNNAKQLEDSHPTVIIDDFKFTGLGATQQLTPSSNDSCSRLYASVAWKPDLSLVDGQALRKLAQAEDDAGDMVQFCSTANSLVNELCRLALPALDCGSESLPPHLLKYAAWMQTRCSYKTTGMVTPPARLDLPCANNAILEPKEMAAFIDKYPVDGKLLLHVFRSLGAVFAKETSPIASLMENENFSKFYQQAYGIHVNMRMLKSWFDLKAHKQPGLRIIEVGAGTASTTLPVLQQLGRDGDTSPSFSQWTFTDISAGWFENAKETLHDWKSRVEYKVLDIDKDPLDQGFDLESYDVVLAVNVLHATKDVNRTLQHCNKLLKPGGNLVLGEYTNTSDLAHFIFGTLPGWWAAEDGRLGGPLLTQSQWHEALQKARFSGADMCLADNDDPSAHRMSTIISTKPRSKISGKDVIVTVAPSCSGSTKVLASNICRHFHQRGHKATVKDISNAVAEASGKTVVALLDYDEPFLENARKVDFENAKHILIHSRELLWVTRSDPADMPGQPAKRIVSGLMRCLKTEDSSRRLYELHFSRPLDFDAESVGVAVYRRLSTIWDAANDHGVLDEMETAEREGHYCIPRYVPDKAMNDSLSRTVQSASAKPQVGRLLQAERPLKMTVGQPGRLDTLQFVNDNTASRPLLDEEVEIEVKTCGLNFLDIMIAMGQIQRPGLGHEAAGVVRRIGSRVTRVSPGDRVVYIGQGAMRTNIRSHESAIHKLPDSISLEEGVSIPVVYATAYQSLVEIARLQKGESVLIHAAAGGLGQALIQIAKMLEANIYCTVGTEAKKQVMLALGIRPDHIFSSRDLSFAKGIKRVTDGRGVDVVVNSLAGEALRQSWGCLAPYGRFIEVGKKDILGNSGLDMQPFLDNVIFAGVNLEAMMVKEPLRCSKLVSKVLDLFEQGAIDLIRPISVHDFSDAESVFREMQRGSHIGKLVLRVTPESQVAIIPPKTVPLRLKSDATYLLVGGLGGLGRAQALFMAENGARNLAFISRSGGARDEAKNLIAKLEASGVTVKTYASDVADKARLREVIEDISQSMPPIRGVIQGAMVLADSLFHRMSYDQWVTATRPKVQGSWNLHELLPVDMDFFIVLSSLAGIIGSVSQGNYAAGNTFQDALVHYRQHKGLPAQSLDLGIMKSIGYVEEHGDVGARLSQFKLASVEKRHFMHLLRCALAGTANGDTSMAPQLLVGAGSGGIEQATRKTEPNADFYWLRMLAQFAHLRQTDIKNTDAVDDDDGQHGGESKMIDQLKLCKSLDEANEAAQSVLLAKIANIISIPVADINTAKPLYTYGVDSLVAVELRNWLSMEVKSDLSIFDLTSGAPISDVSKKIASRSQLVAAVVRSC</sequence>
<dbReference type="SUPFAM" id="SSF52151">
    <property type="entry name" value="FabD/lysophospholipase-like"/>
    <property type="match status" value="1"/>
</dbReference>
<organism evidence="14 15">
    <name type="scientific">Purpureocillium lilacinum</name>
    <name type="common">Paecilomyces lilacinus</name>
    <dbReference type="NCBI Taxonomy" id="33203"/>
    <lineage>
        <taxon>Eukaryota</taxon>
        <taxon>Fungi</taxon>
        <taxon>Dikarya</taxon>
        <taxon>Ascomycota</taxon>
        <taxon>Pezizomycotina</taxon>
        <taxon>Sordariomycetes</taxon>
        <taxon>Hypocreomycetidae</taxon>
        <taxon>Hypocreales</taxon>
        <taxon>Ophiocordycipitaceae</taxon>
        <taxon>Purpureocillium</taxon>
    </lineage>
</organism>
<dbReference type="SUPFAM" id="SSF55048">
    <property type="entry name" value="Probable ACP-binding domain of malonyl-CoA ACP transacylase"/>
    <property type="match status" value="1"/>
</dbReference>
<dbReference type="PROSITE" id="PS00059">
    <property type="entry name" value="ADH_ZINC"/>
    <property type="match status" value="1"/>
</dbReference>
<dbReference type="InterPro" id="IPR020841">
    <property type="entry name" value="PKS_Beta-ketoAc_synthase_dom"/>
</dbReference>
<feature type="domain" description="PKS/mFAS DH" evidence="13">
    <location>
        <begin position="905"/>
        <end position="1229"/>
    </location>
</feature>
<dbReference type="InterPro" id="IPR002364">
    <property type="entry name" value="Quin_OxRdtase/zeta-crystal_CS"/>
</dbReference>
<comment type="caution">
    <text evidence="14">The sequence shown here is derived from an EMBL/GenBank/DDBJ whole genome shotgun (WGS) entry which is preliminary data.</text>
</comment>
<dbReference type="SUPFAM" id="SSF47336">
    <property type="entry name" value="ACP-like"/>
    <property type="match status" value="1"/>
</dbReference>
<keyword evidence="10" id="KW-0479">Metal-binding</keyword>
<dbReference type="PROSITE" id="PS52019">
    <property type="entry name" value="PKS_MFAS_DH"/>
    <property type="match status" value="1"/>
</dbReference>
<comment type="pathway">
    <text evidence="1">Secondary metabolite biosynthesis.</text>
</comment>
<dbReference type="FunFam" id="3.40.50.720:FF:000209">
    <property type="entry name" value="Polyketide synthase Pks12"/>
    <property type="match status" value="1"/>
</dbReference>
<feature type="active site" description="Proton acceptor; for dehydratase activity" evidence="9">
    <location>
        <position position="937"/>
    </location>
</feature>
<evidence type="ECO:0000256" key="5">
    <source>
        <dbReference type="ARBA" id="ARBA00022857"/>
    </source>
</evidence>
<dbReference type="Gene3D" id="3.90.180.10">
    <property type="entry name" value="Medium-chain alcohol dehydrogenases, catalytic domain"/>
    <property type="match status" value="1"/>
</dbReference>
<feature type="region of interest" description="N-terminal hotdog fold" evidence="9">
    <location>
        <begin position="905"/>
        <end position="1043"/>
    </location>
</feature>
<dbReference type="SUPFAM" id="SSF51735">
    <property type="entry name" value="NAD(P)-binding Rossmann-fold domains"/>
    <property type="match status" value="2"/>
</dbReference>
<dbReference type="InterPro" id="IPR036291">
    <property type="entry name" value="NAD(P)-bd_dom_sf"/>
</dbReference>
<feature type="active site" description="Proton donor; for dehydratase activity" evidence="9">
    <location>
        <position position="1137"/>
    </location>
</feature>
<dbReference type="Gene3D" id="3.40.50.150">
    <property type="entry name" value="Vaccinia Virus protein VP39"/>
    <property type="match status" value="1"/>
</dbReference>
<dbReference type="InterPro" id="IPR006162">
    <property type="entry name" value="Ppantetheine_attach_site"/>
</dbReference>
<keyword evidence="10" id="KW-0862">Zinc</keyword>
<dbReference type="InterPro" id="IPR013154">
    <property type="entry name" value="ADH-like_N"/>
</dbReference>
<dbReference type="Gene3D" id="1.10.1200.10">
    <property type="entry name" value="ACP-like"/>
    <property type="match status" value="1"/>
</dbReference>
<dbReference type="PROSITE" id="PS00012">
    <property type="entry name" value="PHOSPHOPANTETHEINE"/>
    <property type="match status" value="1"/>
</dbReference>
<dbReference type="SUPFAM" id="SSF50129">
    <property type="entry name" value="GroES-like"/>
    <property type="match status" value="1"/>
</dbReference>
<dbReference type="PANTHER" id="PTHR43775:SF29">
    <property type="entry name" value="ASPERFURANONE POLYKETIDE SYNTHASE AFOG-RELATED"/>
    <property type="match status" value="1"/>
</dbReference>
<dbReference type="InterPro" id="IPR013217">
    <property type="entry name" value="Methyltransf_12"/>
</dbReference>
<evidence type="ECO:0000256" key="6">
    <source>
        <dbReference type="ARBA" id="ARBA00023002"/>
    </source>
</evidence>
<evidence type="ECO:0000256" key="9">
    <source>
        <dbReference type="PROSITE-ProRule" id="PRU01363"/>
    </source>
</evidence>
<dbReference type="CDD" id="cd00833">
    <property type="entry name" value="PKS"/>
    <property type="match status" value="1"/>
</dbReference>
<dbReference type="SMART" id="SM00825">
    <property type="entry name" value="PKS_KS"/>
    <property type="match status" value="1"/>
</dbReference>
<dbReference type="InterPro" id="IPR020843">
    <property type="entry name" value="ER"/>
</dbReference>
<dbReference type="InterPro" id="IPR014031">
    <property type="entry name" value="Ketoacyl_synth_C"/>
</dbReference>